<dbReference type="InterPro" id="IPR013538">
    <property type="entry name" value="ASHA1/2-like_C"/>
</dbReference>
<evidence type="ECO:0000256" key="2">
    <source>
        <dbReference type="SAM" id="MobiDB-lite"/>
    </source>
</evidence>
<dbReference type="AlphaFoldDB" id="A0AAU3HZC7"/>
<accession>A0AAU3HZC7</accession>
<dbReference type="Pfam" id="PF08327">
    <property type="entry name" value="AHSA1"/>
    <property type="match status" value="1"/>
</dbReference>
<proteinExistence type="inferred from homology"/>
<dbReference type="SUPFAM" id="SSF55961">
    <property type="entry name" value="Bet v1-like"/>
    <property type="match status" value="1"/>
</dbReference>
<feature type="domain" description="Activator of Hsp90 ATPase homologue 1/2-like C-terminal" evidence="3">
    <location>
        <begin position="54"/>
        <end position="183"/>
    </location>
</feature>
<organism evidence="4">
    <name type="scientific">Streptomyces sp. NBC_01393</name>
    <dbReference type="NCBI Taxonomy" id="2903851"/>
    <lineage>
        <taxon>Bacteria</taxon>
        <taxon>Bacillati</taxon>
        <taxon>Actinomycetota</taxon>
        <taxon>Actinomycetes</taxon>
        <taxon>Kitasatosporales</taxon>
        <taxon>Streptomycetaceae</taxon>
        <taxon>Streptomyces</taxon>
    </lineage>
</organism>
<feature type="region of interest" description="Disordered" evidence="2">
    <location>
        <begin position="1"/>
        <end position="40"/>
    </location>
</feature>
<dbReference type="CDD" id="cd07814">
    <property type="entry name" value="SRPBCC_CalC_Aha1-like"/>
    <property type="match status" value="1"/>
</dbReference>
<dbReference type="EMBL" id="CP109546">
    <property type="protein sequence ID" value="WTZ10889.1"/>
    <property type="molecule type" value="Genomic_DNA"/>
</dbReference>
<evidence type="ECO:0000256" key="1">
    <source>
        <dbReference type="ARBA" id="ARBA00006817"/>
    </source>
</evidence>
<name>A0AAU3HZC7_9ACTN</name>
<sequence length="187" mass="21102">MTPDPQDVNPDPQDVNPDVEGVNPDPQGANPDARGPVPADDDLTTIRVAQFLPHPPAKVWRALTEPELLAQWQMPGSENFRLEVGHRYTLTAVPRPNTNFSGTVDVRVLAYEPQRMLSVRWTDANARRPADWTITWTLEQEGRGTRLFLVHEGFDPDDPTQMMARKIMDGGWRSHVMRSLGNALDRM</sequence>
<evidence type="ECO:0000313" key="4">
    <source>
        <dbReference type="EMBL" id="WTZ10889.1"/>
    </source>
</evidence>
<gene>
    <name evidence="4" type="ORF">OG699_24665</name>
</gene>
<dbReference type="Gene3D" id="3.30.530.20">
    <property type="match status" value="1"/>
</dbReference>
<feature type="compositionally biased region" description="Low complexity" evidence="2">
    <location>
        <begin position="1"/>
        <end position="19"/>
    </location>
</feature>
<evidence type="ECO:0000259" key="3">
    <source>
        <dbReference type="Pfam" id="PF08327"/>
    </source>
</evidence>
<reference evidence="4" key="1">
    <citation type="submission" date="2022-10" db="EMBL/GenBank/DDBJ databases">
        <title>The complete genomes of actinobacterial strains from the NBC collection.</title>
        <authorList>
            <person name="Joergensen T.S."/>
            <person name="Alvarez Arevalo M."/>
            <person name="Sterndorff E.B."/>
            <person name="Faurdal D."/>
            <person name="Vuksanovic O."/>
            <person name="Mourched A.-S."/>
            <person name="Charusanti P."/>
            <person name="Shaw S."/>
            <person name="Blin K."/>
            <person name="Weber T."/>
        </authorList>
    </citation>
    <scope>NUCLEOTIDE SEQUENCE</scope>
    <source>
        <strain evidence="4">NBC_01393</strain>
    </source>
</reference>
<dbReference type="InterPro" id="IPR023393">
    <property type="entry name" value="START-like_dom_sf"/>
</dbReference>
<comment type="similarity">
    <text evidence="1">Belongs to the AHA1 family.</text>
</comment>
<protein>
    <submittedName>
        <fullName evidence="4">SRPBCC domain-containing protein</fullName>
    </submittedName>
</protein>